<protein>
    <submittedName>
        <fullName evidence="2">Uncharacterized protein</fullName>
    </submittedName>
</protein>
<gene>
    <name evidence="2" type="ORF">JZ751_007754</name>
</gene>
<feature type="region of interest" description="Disordered" evidence="1">
    <location>
        <begin position="1"/>
        <end position="36"/>
    </location>
</feature>
<proteinExistence type="predicted"/>
<evidence type="ECO:0000256" key="1">
    <source>
        <dbReference type="SAM" id="MobiDB-lite"/>
    </source>
</evidence>
<reference evidence="2" key="1">
    <citation type="thesis" date="2021" institute="BYU ScholarsArchive" country="Provo, UT, USA">
        <title>Applications of and Algorithms for Genome Assembly and Genomic Analyses with an Emphasis on Marine Teleosts.</title>
        <authorList>
            <person name="Pickett B.D."/>
        </authorList>
    </citation>
    <scope>NUCLEOTIDE SEQUENCE</scope>
    <source>
        <strain evidence="2">HI-2016</strain>
    </source>
</reference>
<comment type="caution">
    <text evidence="2">The sequence shown here is derived from an EMBL/GenBank/DDBJ whole genome shotgun (WGS) entry which is preliminary data.</text>
</comment>
<name>A0A8T2P0S7_9TELE</name>
<evidence type="ECO:0000313" key="3">
    <source>
        <dbReference type="Proteomes" id="UP000824540"/>
    </source>
</evidence>
<dbReference type="EMBL" id="JAFBMS010000016">
    <property type="protein sequence ID" value="KAG9345939.1"/>
    <property type="molecule type" value="Genomic_DNA"/>
</dbReference>
<evidence type="ECO:0000313" key="2">
    <source>
        <dbReference type="EMBL" id="KAG9345939.1"/>
    </source>
</evidence>
<dbReference type="OrthoDB" id="10537502at2759"/>
<dbReference type="AlphaFoldDB" id="A0A8T2P0S7"/>
<dbReference type="Proteomes" id="UP000824540">
    <property type="component" value="Unassembled WGS sequence"/>
</dbReference>
<sequence>MAAASLASLTHTDPLSPSPPSQAAHPYNNTSNHGKSQEHVQNVAACCSIIKNSAVWHGSQSYFSPFCSDKEANLKNVTGLRWKALNNKDMFESSSGSSSRLGCVVTSRNNDCGSSARDTVPQYRLPSQNRITQLLTVVD</sequence>
<accession>A0A8T2P0S7</accession>
<organism evidence="2 3">
    <name type="scientific">Albula glossodonta</name>
    <name type="common">roundjaw bonefish</name>
    <dbReference type="NCBI Taxonomy" id="121402"/>
    <lineage>
        <taxon>Eukaryota</taxon>
        <taxon>Metazoa</taxon>
        <taxon>Chordata</taxon>
        <taxon>Craniata</taxon>
        <taxon>Vertebrata</taxon>
        <taxon>Euteleostomi</taxon>
        <taxon>Actinopterygii</taxon>
        <taxon>Neopterygii</taxon>
        <taxon>Teleostei</taxon>
        <taxon>Albuliformes</taxon>
        <taxon>Albulidae</taxon>
        <taxon>Albula</taxon>
    </lineage>
</organism>
<keyword evidence="3" id="KW-1185">Reference proteome</keyword>